<dbReference type="KEGG" id="capn:CBG49_13535"/>
<dbReference type="EMBL" id="CP022022">
    <property type="protein sequence ID" value="ASF44027.1"/>
    <property type="molecule type" value="Genomic_DNA"/>
</dbReference>
<organism evidence="1 2">
    <name type="scientific">Capnocytophaga endodontalis</name>
    <dbReference type="NCBI Taxonomy" id="2708117"/>
    <lineage>
        <taxon>Bacteria</taxon>
        <taxon>Pseudomonadati</taxon>
        <taxon>Bacteroidota</taxon>
        <taxon>Flavobacteriia</taxon>
        <taxon>Flavobacteriales</taxon>
        <taxon>Flavobacteriaceae</taxon>
        <taxon>Capnocytophaga</taxon>
    </lineage>
</organism>
<evidence type="ECO:0000313" key="1">
    <source>
        <dbReference type="EMBL" id="ASF44027.1"/>
    </source>
</evidence>
<reference evidence="2" key="1">
    <citation type="submission" date="2017-06" db="EMBL/GenBank/DDBJ databases">
        <title>Complete genome sequence of Capnocytophaga sp. KCOM 1579 (=ChDC OS43) isolated from a human refractory periapical abscess lesion.</title>
        <authorList>
            <person name="Kook J.-K."/>
            <person name="Park S.-N."/>
            <person name="Lim Y.K."/>
            <person name="Roh H."/>
        </authorList>
    </citation>
    <scope>NUCLEOTIDE SEQUENCE [LARGE SCALE GENOMIC DNA]</scope>
    <source>
        <strain evidence="2">ChDC OS43</strain>
    </source>
</reference>
<proteinExistence type="predicted"/>
<evidence type="ECO:0008006" key="3">
    <source>
        <dbReference type="Google" id="ProtNLM"/>
    </source>
</evidence>
<evidence type="ECO:0000313" key="2">
    <source>
        <dbReference type="Proteomes" id="UP000197007"/>
    </source>
</evidence>
<accession>A0A1Z4BRV1</accession>
<dbReference type="Proteomes" id="UP000197007">
    <property type="component" value="Chromosome"/>
</dbReference>
<keyword evidence="2" id="KW-1185">Reference proteome</keyword>
<dbReference type="AlphaFoldDB" id="A0A1Z4BRV1"/>
<protein>
    <recommendedName>
        <fullName evidence="3">CdiI immunity protein domain-containing protein</fullName>
    </recommendedName>
</protein>
<gene>
    <name evidence="1" type="ORF">CBG49_13535</name>
</gene>
<sequence length="106" mass="12598">MNLDAIDYLLCNFAGGADTEEFDDFSFDFSEKEHITHFIKKELTPFFTKNFSAEKKKELEELLDEVISKDISLEAHFNSFLYPFDFSSNEKFFFKELKTLLYKKHL</sequence>
<dbReference type="RefSeq" id="WP_088594885.1">
    <property type="nucleotide sequence ID" value="NZ_CP022022.1"/>
</dbReference>
<name>A0A1Z4BRV1_9FLAO</name>